<dbReference type="Proteomes" id="UP000777438">
    <property type="component" value="Unassembled WGS sequence"/>
</dbReference>
<comment type="caution">
    <text evidence="2">The sequence shown here is derived from an EMBL/GenBank/DDBJ whole genome shotgun (WGS) entry which is preliminary data.</text>
</comment>
<proteinExistence type="predicted"/>
<accession>A0A9P8W8W3</accession>
<organism evidence="2 3">
    <name type="scientific">Thelonectria olida</name>
    <dbReference type="NCBI Taxonomy" id="1576542"/>
    <lineage>
        <taxon>Eukaryota</taxon>
        <taxon>Fungi</taxon>
        <taxon>Dikarya</taxon>
        <taxon>Ascomycota</taxon>
        <taxon>Pezizomycotina</taxon>
        <taxon>Sordariomycetes</taxon>
        <taxon>Hypocreomycetidae</taxon>
        <taxon>Hypocreales</taxon>
        <taxon>Nectriaceae</taxon>
        <taxon>Thelonectria</taxon>
    </lineage>
</organism>
<dbReference type="OrthoDB" id="4826573at2759"/>
<evidence type="ECO:0000313" key="2">
    <source>
        <dbReference type="EMBL" id="KAH6891285.1"/>
    </source>
</evidence>
<feature type="compositionally biased region" description="Polar residues" evidence="1">
    <location>
        <begin position="17"/>
        <end position="40"/>
    </location>
</feature>
<dbReference type="Gene3D" id="3.30.160.60">
    <property type="entry name" value="Classic Zinc Finger"/>
    <property type="match status" value="1"/>
</dbReference>
<dbReference type="AlphaFoldDB" id="A0A9P8W8W3"/>
<dbReference type="EMBL" id="JAGPYM010000008">
    <property type="protein sequence ID" value="KAH6891285.1"/>
    <property type="molecule type" value="Genomic_DNA"/>
</dbReference>
<evidence type="ECO:0000256" key="1">
    <source>
        <dbReference type="SAM" id="MobiDB-lite"/>
    </source>
</evidence>
<reference evidence="2 3" key="1">
    <citation type="journal article" date="2021" name="Nat. Commun.">
        <title>Genetic determinants of endophytism in the Arabidopsis root mycobiome.</title>
        <authorList>
            <person name="Mesny F."/>
            <person name="Miyauchi S."/>
            <person name="Thiergart T."/>
            <person name="Pickel B."/>
            <person name="Atanasova L."/>
            <person name="Karlsson M."/>
            <person name="Huettel B."/>
            <person name="Barry K.W."/>
            <person name="Haridas S."/>
            <person name="Chen C."/>
            <person name="Bauer D."/>
            <person name="Andreopoulos W."/>
            <person name="Pangilinan J."/>
            <person name="LaButti K."/>
            <person name="Riley R."/>
            <person name="Lipzen A."/>
            <person name="Clum A."/>
            <person name="Drula E."/>
            <person name="Henrissat B."/>
            <person name="Kohler A."/>
            <person name="Grigoriev I.V."/>
            <person name="Martin F.M."/>
            <person name="Hacquard S."/>
        </authorList>
    </citation>
    <scope>NUCLEOTIDE SEQUENCE [LARGE SCALE GENOMIC DNA]</scope>
    <source>
        <strain evidence="2 3">MPI-CAGE-CH-0241</strain>
    </source>
</reference>
<sequence length="164" mass="18018">MLSIQGLLSSPDDEPRTNPTTTATQHVTGTLGYSPSSQPVQHDEAALATGGRHRPQPSGSSSGSSSSQPPPRSESDIGVYIDELLKRLDSRGKGMYTCPYEHACQYGGVDRNGTLAIFERNSAFKLHLRKHERPFKCDLPGCTNTRGFARCDQLRRHQDQVRHG</sequence>
<protein>
    <recommendedName>
        <fullName evidence="4">C2H2-type domain-containing protein</fullName>
    </recommendedName>
</protein>
<keyword evidence="3" id="KW-1185">Reference proteome</keyword>
<evidence type="ECO:0008006" key="4">
    <source>
        <dbReference type="Google" id="ProtNLM"/>
    </source>
</evidence>
<gene>
    <name evidence="2" type="ORF">B0T10DRAFT_484895</name>
</gene>
<feature type="compositionally biased region" description="Low complexity" evidence="1">
    <location>
        <begin position="56"/>
        <end position="67"/>
    </location>
</feature>
<evidence type="ECO:0000313" key="3">
    <source>
        <dbReference type="Proteomes" id="UP000777438"/>
    </source>
</evidence>
<feature type="region of interest" description="Disordered" evidence="1">
    <location>
        <begin position="1"/>
        <end position="77"/>
    </location>
</feature>
<name>A0A9P8W8W3_9HYPO</name>